<gene>
    <name evidence="5" type="ORF">DAT39_012238</name>
</gene>
<reference evidence="5" key="1">
    <citation type="submission" date="2020-07" db="EMBL/GenBank/DDBJ databases">
        <title>Clarias magur genome sequencing, assembly and annotation.</title>
        <authorList>
            <person name="Kushwaha B."/>
            <person name="Kumar R."/>
            <person name="Das P."/>
            <person name="Joshi C.G."/>
            <person name="Kumar D."/>
            <person name="Nagpure N.S."/>
            <person name="Pandey M."/>
            <person name="Agarwal S."/>
            <person name="Srivastava S."/>
            <person name="Singh M."/>
            <person name="Sahoo L."/>
            <person name="Jayasankar P."/>
            <person name="Meher P.K."/>
            <person name="Koringa P.G."/>
            <person name="Iquebal M.A."/>
            <person name="Das S.P."/>
            <person name="Bit A."/>
            <person name="Patnaik S."/>
            <person name="Patel N."/>
            <person name="Shah T.M."/>
            <person name="Hinsu A."/>
            <person name="Jena J.K."/>
        </authorList>
    </citation>
    <scope>NUCLEOTIDE SEQUENCE</scope>
    <source>
        <strain evidence="5">CIFAMagur01</strain>
        <tissue evidence="5">Testis</tissue>
    </source>
</reference>
<name>A0A8J4UMK9_CLAMG</name>
<keyword evidence="6" id="KW-1185">Reference proteome</keyword>
<feature type="compositionally biased region" description="Pro residues" evidence="3">
    <location>
        <begin position="43"/>
        <end position="55"/>
    </location>
</feature>
<evidence type="ECO:0000256" key="2">
    <source>
        <dbReference type="PROSITE-ProRule" id="PRU00059"/>
    </source>
</evidence>
<dbReference type="InterPro" id="IPR035914">
    <property type="entry name" value="Sperma_CUB_dom_sf"/>
</dbReference>
<feature type="non-terminal residue" evidence="5">
    <location>
        <position position="1"/>
    </location>
</feature>
<dbReference type="SUPFAM" id="SSF49854">
    <property type="entry name" value="Spermadhesin, CUB domain"/>
    <property type="match status" value="1"/>
</dbReference>
<sequence length="61" mass="6795">PYCGSKLPPVIGTTGSELVMRFHTDFFMEEKGFRAYWSTNPSEPAPTEAPAPPNPWDDIPI</sequence>
<dbReference type="Proteomes" id="UP000727407">
    <property type="component" value="Unassembled WGS sequence"/>
</dbReference>
<keyword evidence="1" id="KW-1015">Disulfide bond</keyword>
<evidence type="ECO:0000259" key="4">
    <source>
        <dbReference type="PROSITE" id="PS01180"/>
    </source>
</evidence>
<dbReference type="EMBL" id="QNUK01000213">
    <property type="protein sequence ID" value="KAF5898040.1"/>
    <property type="molecule type" value="Genomic_DNA"/>
</dbReference>
<feature type="non-terminal residue" evidence="5">
    <location>
        <position position="61"/>
    </location>
</feature>
<comment type="caution">
    <text evidence="5">The sequence shown here is derived from an EMBL/GenBank/DDBJ whole genome shotgun (WGS) entry which is preliminary data.</text>
</comment>
<dbReference type="InterPro" id="IPR000859">
    <property type="entry name" value="CUB_dom"/>
</dbReference>
<organism evidence="5 6">
    <name type="scientific">Clarias magur</name>
    <name type="common">Asian catfish</name>
    <name type="synonym">Macropteronotus magur</name>
    <dbReference type="NCBI Taxonomy" id="1594786"/>
    <lineage>
        <taxon>Eukaryota</taxon>
        <taxon>Metazoa</taxon>
        <taxon>Chordata</taxon>
        <taxon>Craniata</taxon>
        <taxon>Vertebrata</taxon>
        <taxon>Euteleostomi</taxon>
        <taxon>Actinopterygii</taxon>
        <taxon>Neopterygii</taxon>
        <taxon>Teleostei</taxon>
        <taxon>Ostariophysi</taxon>
        <taxon>Siluriformes</taxon>
        <taxon>Clariidae</taxon>
        <taxon>Clarias</taxon>
    </lineage>
</organism>
<feature type="domain" description="CUB" evidence="4">
    <location>
        <begin position="1"/>
        <end position="40"/>
    </location>
</feature>
<dbReference type="Gene3D" id="2.60.120.290">
    <property type="entry name" value="Spermadhesin, CUB domain"/>
    <property type="match status" value="1"/>
</dbReference>
<evidence type="ECO:0000313" key="6">
    <source>
        <dbReference type="Proteomes" id="UP000727407"/>
    </source>
</evidence>
<proteinExistence type="predicted"/>
<dbReference type="Pfam" id="PF00431">
    <property type="entry name" value="CUB"/>
    <property type="match status" value="1"/>
</dbReference>
<accession>A0A8J4UMK9</accession>
<feature type="region of interest" description="Disordered" evidence="3">
    <location>
        <begin position="38"/>
        <end position="61"/>
    </location>
</feature>
<evidence type="ECO:0000256" key="1">
    <source>
        <dbReference type="ARBA" id="ARBA00023157"/>
    </source>
</evidence>
<dbReference type="PROSITE" id="PS01180">
    <property type="entry name" value="CUB"/>
    <property type="match status" value="1"/>
</dbReference>
<dbReference type="OrthoDB" id="431034at2759"/>
<evidence type="ECO:0000256" key="3">
    <source>
        <dbReference type="SAM" id="MobiDB-lite"/>
    </source>
</evidence>
<dbReference type="AlphaFoldDB" id="A0A8J4UMK9"/>
<protein>
    <submittedName>
        <fullName evidence="5">Ovochymase-2-like</fullName>
    </submittedName>
</protein>
<comment type="caution">
    <text evidence="2">Lacks conserved residue(s) required for the propagation of feature annotation.</text>
</comment>
<evidence type="ECO:0000313" key="5">
    <source>
        <dbReference type="EMBL" id="KAF5898040.1"/>
    </source>
</evidence>